<gene>
    <name evidence="1" type="ORF">NIES806_13470</name>
</gene>
<reference evidence="1 2" key="1">
    <citation type="submission" date="2017-06" db="EMBL/GenBank/DDBJ databases">
        <title>Genome sequencing of cyanobaciteial culture collection at National Institute for Environmental Studies (NIES).</title>
        <authorList>
            <person name="Hirose Y."/>
            <person name="Shimura Y."/>
            <person name="Fujisawa T."/>
            <person name="Nakamura Y."/>
            <person name="Kawachi M."/>
        </authorList>
    </citation>
    <scope>NUCLEOTIDE SEQUENCE [LARGE SCALE GENOMIC DNA]</scope>
    <source>
        <strain evidence="1 2">NIES-806</strain>
    </source>
</reference>
<sequence length="68" mass="7862">MAQLVERPIEIVEYQRYTCICSECGETQTADWSPEIVPGQDIGVRLQAFLGWINNYGHLSYEKQQELL</sequence>
<evidence type="ECO:0000313" key="1">
    <source>
        <dbReference type="EMBL" id="BAZ85147.1"/>
    </source>
</evidence>
<dbReference type="Proteomes" id="UP000218702">
    <property type="component" value="Chromosome"/>
</dbReference>
<dbReference type="EMBL" id="AP018316">
    <property type="protein sequence ID" value="BAZ85147.1"/>
    <property type="molecule type" value="Genomic_DNA"/>
</dbReference>
<dbReference type="AlphaFoldDB" id="A0A1Z4V0Y8"/>
<evidence type="ECO:0000313" key="2">
    <source>
        <dbReference type="Proteomes" id="UP000218702"/>
    </source>
</evidence>
<keyword evidence="2" id="KW-1185">Reference proteome</keyword>
<name>A0A1Z4V0Y8_9CYAN</name>
<accession>A0A1Z4V0Y8</accession>
<protein>
    <submittedName>
        <fullName evidence="1">Transposase IS66</fullName>
    </submittedName>
</protein>
<proteinExistence type="predicted"/>
<organism evidence="1 2">
    <name type="scientific">Dolichospermum compactum NIES-806</name>
    <dbReference type="NCBI Taxonomy" id="1973481"/>
    <lineage>
        <taxon>Bacteria</taxon>
        <taxon>Bacillati</taxon>
        <taxon>Cyanobacteriota</taxon>
        <taxon>Cyanophyceae</taxon>
        <taxon>Nostocales</taxon>
        <taxon>Aphanizomenonaceae</taxon>
        <taxon>Dolichospermum</taxon>
        <taxon>Dolichospermum compactum</taxon>
    </lineage>
</organism>
<dbReference type="KEGG" id="dcm:NIES806_13470"/>